<organism evidence="2 3">
    <name type="scientific">Pyrocoelia pectoralis</name>
    <dbReference type="NCBI Taxonomy" id="417401"/>
    <lineage>
        <taxon>Eukaryota</taxon>
        <taxon>Metazoa</taxon>
        <taxon>Ecdysozoa</taxon>
        <taxon>Arthropoda</taxon>
        <taxon>Hexapoda</taxon>
        <taxon>Insecta</taxon>
        <taxon>Pterygota</taxon>
        <taxon>Neoptera</taxon>
        <taxon>Endopterygota</taxon>
        <taxon>Coleoptera</taxon>
        <taxon>Polyphaga</taxon>
        <taxon>Elateriformia</taxon>
        <taxon>Elateroidea</taxon>
        <taxon>Lampyridae</taxon>
        <taxon>Lampyrinae</taxon>
        <taxon>Pyrocoelia</taxon>
    </lineage>
</organism>
<evidence type="ECO:0000313" key="3">
    <source>
        <dbReference type="Proteomes" id="UP001329430"/>
    </source>
</evidence>
<gene>
    <name evidence="2" type="ORF">RI129_008850</name>
</gene>
<dbReference type="EMBL" id="JAVRBK010000006">
    <property type="protein sequence ID" value="KAK5642683.1"/>
    <property type="molecule type" value="Genomic_DNA"/>
</dbReference>
<feature type="region of interest" description="Disordered" evidence="1">
    <location>
        <begin position="40"/>
        <end position="84"/>
    </location>
</feature>
<reference evidence="2 3" key="1">
    <citation type="journal article" date="2024" name="Insects">
        <title>An Improved Chromosome-Level Genome Assembly of the Firefly Pyrocoelia pectoralis.</title>
        <authorList>
            <person name="Fu X."/>
            <person name="Meyer-Rochow V.B."/>
            <person name="Ballantyne L."/>
            <person name="Zhu X."/>
        </authorList>
    </citation>
    <scope>NUCLEOTIDE SEQUENCE [LARGE SCALE GENOMIC DNA]</scope>
    <source>
        <strain evidence="2">XCY_ONT2</strain>
    </source>
</reference>
<feature type="compositionally biased region" description="Basic and acidic residues" evidence="1">
    <location>
        <begin position="42"/>
        <end position="53"/>
    </location>
</feature>
<feature type="compositionally biased region" description="Basic and acidic residues" evidence="1">
    <location>
        <begin position="70"/>
        <end position="79"/>
    </location>
</feature>
<keyword evidence="3" id="KW-1185">Reference proteome</keyword>
<evidence type="ECO:0000313" key="2">
    <source>
        <dbReference type="EMBL" id="KAK5642683.1"/>
    </source>
</evidence>
<accession>A0AAN7ZKH2</accession>
<proteinExistence type="predicted"/>
<comment type="caution">
    <text evidence="2">The sequence shown here is derived from an EMBL/GenBank/DDBJ whole genome shotgun (WGS) entry which is preliminary data.</text>
</comment>
<feature type="compositionally biased region" description="Polar residues" evidence="1">
    <location>
        <begin position="60"/>
        <end position="69"/>
    </location>
</feature>
<evidence type="ECO:0000256" key="1">
    <source>
        <dbReference type="SAM" id="MobiDB-lite"/>
    </source>
</evidence>
<dbReference type="AlphaFoldDB" id="A0AAN7ZKH2"/>
<name>A0AAN7ZKH2_9COLE</name>
<dbReference type="Proteomes" id="UP001329430">
    <property type="component" value="Chromosome 6"/>
</dbReference>
<protein>
    <submittedName>
        <fullName evidence="2">Uncharacterized protein</fullName>
    </submittedName>
</protein>
<sequence>MAYVLWRVVMKKYSRVRLGLHKVPGLPNVTPTGRHAVTYNEESWKSIPEEQGKSEGPSKASENNNIQSEDLSRSSEVRQSKTKRVKNYIKKCKNALGINSSDSSSHKNDDGHDIEKDLEVIINKSEIRELDHVFEKIGDNSRIEENNLSDLSQVANVVNILPGDERCEGESGTETQSPFLSDVQEKVDSKNGDGIDEDQVHRKEVTEVSVLVIKLNEEMDGKIYNFNYKRLWCILTYVIRLQDQVLDNY</sequence>